<feature type="domain" description="AMP-dependent synthetase/ligase" evidence="1">
    <location>
        <begin position="51"/>
        <end position="443"/>
    </location>
</feature>
<evidence type="ECO:0000313" key="4">
    <source>
        <dbReference type="Proteomes" id="UP000215771"/>
    </source>
</evidence>
<dbReference type="InterPro" id="IPR050237">
    <property type="entry name" value="ATP-dep_AMP-bd_enzyme"/>
</dbReference>
<evidence type="ECO:0000259" key="2">
    <source>
        <dbReference type="Pfam" id="PF13193"/>
    </source>
</evidence>
<dbReference type="InterPro" id="IPR025110">
    <property type="entry name" value="AMP-bd_C"/>
</dbReference>
<organism evidence="3 4">
    <name type="scientific">Corynebacterium hadale</name>
    <dbReference type="NCBI Taxonomy" id="2026255"/>
    <lineage>
        <taxon>Bacteria</taxon>
        <taxon>Bacillati</taxon>
        <taxon>Actinomycetota</taxon>
        <taxon>Actinomycetes</taxon>
        <taxon>Mycobacteriales</taxon>
        <taxon>Corynebacteriaceae</taxon>
        <taxon>Corynebacterium</taxon>
    </lineage>
</organism>
<dbReference type="PROSITE" id="PS00455">
    <property type="entry name" value="AMP_BINDING"/>
    <property type="match status" value="1"/>
</dbReference>
<protein>
    <submittedName>
        <fullName evidence="3">Long-chain fatty acid--CoA ligase</fullName>
        <ecNumber evidence="3">6.2.1.3</ecNumber>
    </submittedName>
</protein>
<dbReference type="Gene3D" id="3.40.50.12780">
    <property type="entry name" value="N-terminal domain of ligase-like"/>
    <property type="match status" value="1"/>
</dbReference>
<comment type="caution">
    <text evidence="3">The sequence shown here is derived from an EMBL/GenBank/DDBJ whole genome shotgun (WGS) entry which is preliminary data.</text>
</comment>
<dbReference type="Pfam" id="PF13193">
    <property type="entry name" value="AMP-binding_C"/>
    <property type="match status" value="1"/>
</dbReference>
<reference evidence="3 4" key="1">
    <citation type="submission" date="2017-08" db="EMBL/GenBank/DDBJ databases">
        <authorList>
            <person name="de Groot N.N."/>
        </authorList>
    </citation>
    <scope>NUCLEOTIDE SEQUENCE [LARGE SCALE GENOMIC DNA]</scope>
    <source>
        <strain evidence="3 4">NBT06-6</strain>
    </source>
</reference>
<dbReference type="EMBL" id="NQMQ01000001">
    <property type="protein sequence ID" value="PAJ71236.1"/>
    <property type="molecule type" value="Genomic_DNA"/>
</dbReference>
<keyword evidence="3" id="KW-0436">Ligase</keyword>
<dbReference type="InterPro" id="IPR000873">
    <property type="entry name" value="AMP-dep_synth/lig_dom"/>
</dbReference>
<dbReference type="InterPro" id="IPR045851">
    <property type="entry name" value="AMP-bd_C_sf"/>
</dbReference>
<dbReference type="CDD" id="cd05936">
    <property type="entry name" value="FC-FACS_FadD_like"/>
    <property type="match status" value="1"/>
</dbReference>
<dbReference type="RefSeq" id="WP_095275149.1">
    <property type="nucleotide sequence ID" value="NZ_CP047655.1"/>
</dbReference>
<dbReference type="Proteomes" id="UP000215771">
    <property type="component" value="Unassembled WGS sequence"/>
</dbReference>
<dbReference type="GO" id="GO:0004467">
    <property type="term" value="F:long-chain fatty acid-CoA ligase activity"/>
    <property type="evidence" value="ECO:0007669"/>
    <property type="project" value="UniProtKB-EC"/>
</dbReference>
<evidence type="ECO:0000259" key="1">
    <source>
        <dbReference type="Pfam" id="PF00501"/>
    </source>
</evidence>
<dbReference type="InterPro" id="IPR020845">
    <property type="entry name" value="AMP-binding_CS"/>
</dbReference>
<dbReference type="PANTHER" id="PTHR43767:SF1">
    <property type="entry name" value="NONRIBOSOMAL PEPTIDE SYNTHASE PES1 (EUROFUNG)-RELATED"/>
    <property type="match status" value="1"/>
</dbReference>
<dbReference type="Gene3D" id="3.30.300.30">
    <property type="match status" value="1"/>
</dbReference>
<sequence>MSSTVHTSGAGNSGSAFDPNQEKPWLQYYPEWTDHSLEYGTTTLPEMYLQNLEKNANKPAATFFGRTLTFAELDRDVRRAAAGLKAFGVREGDRVAIMLPNCPQHIVAFYAVQLLGAVVVEHNPLYTANELRPQFADHGARIAIVWDKTADTLEKLRPDTPLETVISVDMTRAMPRKTRLALRIPLPKVRETRAQLTGPCSNTVPFEALTGSAIGGEGADLEVPETLTPDSPAVILYTSGTTGAPKGAVLSHANLHANPVQGRAWVKELQEPGQRMLATLPFFHAYGLTFSLTLMMLVGSELNLLPAPKMNLITNALKKRPPTFIPGVPTVFERIVKTAREKHVDMSKVQVGFSGASSLPVEVIEEWESLTGGHLVEGYGLTETSPIIVGNPRTKDRRPGYIGIPFPDTQIRIANEDNLDEDMPFGEPGEILVKGPQVFGGYFNNEEATEKAFHNGWFRTGDMGVMEEDGFIKLVSRIKELIITGGFNVYPAEVEEVMRKHRDVVDVAVVGRPRQDGSEDVVACVTLRDGAALDPEGLKDYARENLTRYKVPRTFYHFEELARDQMGKIRRREVRDDLLNMLS</sequence>
<dbReference type="PANTHER" id="PTHR43767">
    <property type="entry name" value="LONG-CHAIN-FATTY-ACID--COA LIGASE"/>
    <property type="match status" value="1"/>
</dbReference>
<gene>
    <name evidence="3" type="ORF">CIG21_00405</name>
</gene>
<dbReference type="Pfam" id="PF00501">
    <property type="entry name" value="AMP-binding"/>
    <property type="match status" value="1"/>
</dbReference>
<name>A0A269PG64_9CORY</name>
<accession>A0A269PG64</accession>
<feature type="domain" description="AMP-binding enzyme C-terminal" evidence="2">
    <location>
        <begin position="493"/>
        <end position="568"/>
    </location>
</feature>
<dbReference type="NCBIfam" id="NF004114">
    <property type="entry name" value="PRK05605.1"/>
    <property type="match status" value="1"/>
</dbReference>
<dbReference type="EC" id="6.2.1.3" evidence="3"/>
<evidence type="ECO:0000313" key="3">
    <source>
        <dbReference type="EMBL" id="PAJ71236.1"/>
    </source>
</evidence>
<dbReference type="AlphaFoldDB" id="A0A269PG64"/>
<dbReference type="SUPFAM" id="SSF56801">
    <property type="entry name" value="Acetyl-CoA synthetase-like"/>
    <property type="match status" value="1"/>
</dbReference>
<proteinExistence type="predicted"/>
<dbReference type="InterPro" id="IPR042099">
    <property type="entry name" value="ANL_N_sf"/>
</dbReference>